<dbReference type="InterPro" id="IPR037272">
    <property type="entry name" value="SNS_sf"/>
</dbReference>
<feature type="transmembrane region" description="Helical" evidence="6">
    <location>
        <begin position="96"/>
        <end position="118"/>
    </location>
</feature>
<feature type="transmembrane region" description="Helical" evidence="6">
    <location>
        <begin position="429"/>
        <end position="450"/>
    </location>
</feature>
<feature type="transmembrane region" description="Helical" evidence="6">
    <location>
        <begin position="12"/>
        <end position="31"/>
    </location>
</feature>
<protein>
    <submittedName>
        <fullName evidence="7">Na+dependent transporter</fullName>
    </submittedName>
</protein>
<feature type="transmembrane region" description="Helical" evidence="6">
    <location>
        <begin position="396"/>
        <end position="417"/>
    </location>
</feature>
<dbReference type="PROSITE" id="PS50267">
    <property type="entry name" value="NA_NEUROTRAN_SYMP_3"/>
    <property type="match status" value="1"/>
</dbReference>
<feature type="transmembrane region" description="Helical" evidence="6">
    <location>
        <begin position="157"/>
        <end position="176"/>
    </location>
</feature>
<dbReference type="Pfam" id="PF00209">
    <property type="entry name" value="SNF"/>
    <property type="match status" value="2"/>
</dbReference>
<name>A0A2Z2MCM0_THEPR</name>
<dbReference type="SUPFAM" id="SSF161070">
    <property type="entry name" value="SNF-like"/>
    <property type="match status" value="1"/>
</dbReference>
<sequence length="565" mass="62681">MELEQQRDQWATKIGLILAMAGNAVGLGNFVRFPTQVAQNGGGAFMVPYFIALFFLGIPVMWVEWVAGRYGGKYGHGTLGPTYYLMSRESLKPRTALWFGVFAGMLAFALTVLLNSYYLHLIGWSAAYTYFSAAGSYFGQNTGEFFGNYLSNHGEVMLFWGITVILLAIAVGQGVSKGIERWVKVMMPLLYIFAILMVGYIFVLGSPVDPNWSTIDGFKFIWSPNWSYLGDHLWDVMLAATGQIFFTLSLGMGIIQNYASYLGPKDDVALSGIATVSLNEFAEVVLGGSIAIPLATAYFTRIVDADLIMKAFGSDPKTLMTLGVPQNVANSGNTTMISNYLSAHWSSILSALSQHKDIGLGAIGKTFGLGFSYVNLPNAFVSMGEAGRFFGALWFLLLWFAGFTSAIAMYNYLVALLEEDLNIKRSTGTWIVFILYFLMGLPVVYISGYMDQVDSWVSFQLTLLALVDIIVAVYLFKPDNFWKELHEGAWMKVPEWYKWVTLYIAPILLLLPLIGTFKSFVSGRIGVAPWTAILSMFLIGAIESYYAIKKKYGEELEKNEVIIKV</sequence>
<feature type="transmembrane region" description="Helical" evidence="6">
    <location>
        <begin position="43"/>
        <end position="63"/>
    </location>
</feature>
<proteinExistence type="predicted"/>
<gene>
    <name evidence="7" type="ORF">A3L09_03825</name>
</gene>
<keyword evidence="2" id="KW-0813">Transport</keyword>
<dbReference type="PRINTS" id="PR00176">
    <property type="entry name" value="NANEUSMPORT"/>
</dbReference>
<keyword evidence="8" id="KW-1185">Reference proteome</keyword>
<dbReference type="Proteomes" id="UP000250179">
    <property type="component" value="Chromosome"/>
</dbReference>
<feature type="transmembrane region" description="Helical" evidence="6">
    <location>
        <begin position="456"/>
        <end position="476"/>
    </location>
</feature>
<dbReference type="InterPro" id="IPR000175">
    <property type="entry name" value="Na/ntran_symport"/>
</dbReference>
<feature type="transmembrane region" description="Helical" evidence="6">
    <location>
        <begin position="188"/>
        <end position="208"/>
    </location>
</feature>
<evidence type="ECO:0000256" key="4">
    <source>
        <dbReference type="ARBA" id="ARBA00022989"/>
    </source>
</evidence>
<dbReference type="AlphaFoldDB" id="A0A2Z2MCM0"/>
<reference evidence="7 8" key="1">
    <citation type="submission" date="2016-03" db="EMBL/GenBank/DDBJ databases">
        <title>Complete genome sequence of Thermococcus profundus strain DT5432.</title>
        <authorList>
            <person name="Oger P.M."/>
        </authorList>
    </citation>
    <scope>NUCLEOTIDE SEQUENCE [LARGE SCALE GENOMIC DNA]</scope>
    <source>
        <strain evidence="7 8">DT 5432</strain>
    </source>
</reference>
<organism evidence="7 8">
    <name type="scientific">Thermococcus profundus</name>
    <dbReference type="NCBI Taxonomy" id="49899"/>
    <lineage>
        <taxon>Archaea</taxon>
        <taxon>Methanobacteriati</taxon>
        <taxon>Methanobacteriota</taxon>
        <taxon>Thermococci</taxon>
        <taxon>Thermococcales</taxon>
        <taxon>Thermococcaceae</taxon>
        <taxon>Thermococcus</taxon>
    </lineage>
</organism>
<evidence type="ECO:0000313" key="8">
    <source>
        <dbReference type="Proteomes" id="UP000250179"/>
    </source>
</evidence>
<dbReference type="OrthoDB" id="99721at2157"/>
<evidence type="ECO:0000256" key="2">
    <source>
        <dbReference type="ARBA" id="ARBA00022448"/>
    </source>
</evidence>
<keyword evidence="4 6" id="KW-1133">Transmembrane helix</keyword>
<feature type="transmembrane region" description="Helical" evidence="6">
    <location>
        <begin position="527"/>
        <end position="548"/>
    </location>
</feature>
<dbReference type="EMBL" id="CP014862">
    <property type="protein sequence ID" value="ASJ02442.1"/>
    <property type="molecule type" value="Genomic_DNA"/>
</dbReference>
<keyword evidence="5 6" id="KW-0472">Membrane</keyword>
<comment type="subcellular location">
    <subcellularLocation>
        <location evidence="1">Membrane</location>
        <topology evidence="1">Multi-pass membrane protein</topology>
    </subcellularLocation>
</comment>
<dbReference type="RefSeq" id="WP_088857704.1">
    <property type="nucleotide sequence ID" value="NZ_CP014862.1"/>
</dbReference>
<evidence type="ECO:0000256" key="1">
    <source>
        <dbReference type="ARBA" id="ARBA00004141"/>
    </source>
</evidence>
<evidence type="ECO:0000256" key="3">
    <source>
        <dbReference type="ARBA" id="ARBA00022692"/>
    </source>
</evidence>
<dbReference type="GO" id="GO:0016020">
    <property type="term" value="C:membrane"/>
    <property type="evidence" value="ECO:0007669"/>
    <property type="project" value="UniProtKB-SubCell"/>
</dbReference>
<evidence type="ECO:0000313" key="7">
    <source>
        <dbReference type="EMBL" id="ASJ02442.1"/>
    </source>
</evidence>
<dbReference type="PANTHER" id="PTHR42948">
    <property type="entry name" value="TRANSPORTER"/>
    <property type="match status" value="1"/>
</dbReference>
<evidence type="ECO:0000256" key="6">
    <source>
        <dbReference type="SAM" id="Phobius"/>
    </source>
</evidence>
<dbReference type="GeneID" id="33319511"/>
<feature type="transmembrane region" description="Helical" evidence="6">
    <location>
        <begin position="236"/>
        <end position="255"/>
    </location>
</feature>
<dbReference type="PANTHER" id="PTHR42948:SF1">
    <property type="entry name" value="TRANSPORTER"/>
    <property type="match status" value="1"/>
</dbReference>
<accession>A0A2Z2MCM0</accession>
<evidence type="ECO:0000256" key="5">
    <source>
        <dbReference type="ARBA" id="ARBA00023136"/>
    </source>
</evidence>
<keyword evidence="3 6" id="KW-0812">Transmembrane</keyword>
<dbReference type="KEGG" id="tprf:A3L09_03825"/>
<feature type="transmembrane region" description="Helical" evidence="6">
    <location>
        <begin position="496"/>
        <end position="515"/>
    </location>
</feature>